<organism evidence="1">
    <name type="scientific">Rhizophora mucronata</name>
    <name type="common">Asiatic mangrove</name>
    <dbReference type="NCBI Taxonomy" id="61149"/>
    <lineage>
        <taxon>Eukaryota</taxon>
        <taxon>Viridiplantae</taxon>
        <taxon>Streptophyta</taxon>
        <taxon>Embryophyta</taxon>
        <taxon>Tracheophyta</taxon>
        <taxon>Spermatophyta</taxon>
        <taxon>Magnoliopsida</taxon>
        <taxon>eudicotyledons</taxon>
        <taxon>Gunneridae</taxon>
        <taxon>Pentapetalae</taxon>
        <taxon>rosids</taxon>
        <taxon>fabids</taxon>
        <taxon>Malpighiales</taxon>
        <taxon>Rhizophoraceae</taxon>
        <taxon>Rhizophora</taxon>
    </lineage>
</organism>
<accession>A0A2P2QSN3</accession>
<sequence>MEGEDTRSFWLSCCRGLHNNTLCAINRL</sequence>
<proteinExistence type="predicted"/>
<name>A0A2P2QSN3_RHIMU</name>
<reference evidence="1" key="1">
    <citation type="submission" date="2018-02" db="EMBL/GenBank/DDBJ databases">
        <title>Rhizophora mucronata_Transcriptome.</title>
        <authorList>
            <person name="Meera S.P."/>
            <person name="Sreeshan A."/>
            <person name="Augustine A."/>
        </authorList>
    </citation>
    <scope>NUCLEOTIDE SEQUENCE</scope>
    <source>
        <tissue evidence="1">Leaf</tissue>
    </source>
</reference>
<dbReference type="EMBL" id="GGEC01089471">
    <property type="protein sequence ID" value="MBX69955.1"/>
    <property type="molecule type" value="Transcribed_RNA"/>
</dbReference>
<protein>
    <submittedName>
        <fullName evidence="1">Uncharacterized protein LOC8282032 isoform X3</fullName>
    </submittedName>
</protein>
<dbReference type="AlphaFoldDB" id="A0A2P2QSN3"/>
<evidence type="ECO:0000313" key="1">
    <source>
        <dbReference type="EMBL" id="MBX69955.1"/>
    </source>
</evidence>